<dbReference type="GO" id="GO:0005829">
    <property type="term" value="C:cytosol"/>
    <property type="evidence" value="ECO:0007669"/>
    <property type="project" value="TreeGrafter"/>
</dbReference>
<evidence type="ECO:0000256" key="6">
    <source>
        <dbReference type="ARBA" id="ARBA00023004"/>
    </source>
</evidence>
<evidence type="ECO:0000313" key="10">
    <source>
        <dbReference type="EMBL" id="SNS11913.1"/>
    </source>
</evidence>
<dbReference type="InterPro" id="IPR034466">
    <property type="entry name" value="Methyltransferase_Class_B"/>
</dbReference>
<dbReference type="GO" id="GO:0051539">
    <property type="term" value="F:4 iron, 4 sulfur cluster binding"/>
    <property type="evidence" value="ECO:0007669"/>
    <property type="project" value="UniProtKB-KW"/>
</dbReference>
<dbReference type="GO" id="GO:0046872">
    <property type="term" value="F:metal ion binding"/>
    <property type="evidence" value="ECO:0007669"/>
    <property type="project" value="UniProtKB-KW"/>
</dbReference>
<gene>
    <name evidence="10" type="ORF">SAMN04488503_2825</name>
</gene>
<dbReference type="AlphaFoldDB" id="A0A239BXM2"/>
<dbReference type="PROSITE" id="PS51918">
    <property type="entry name" value="RADICAL_SAM"/>
    <property type="match status" value="1"/>
</dbReference>
<dbReference type="PANTHER" id="PTHR43409:SF7">
    <property type="entry name" value="BLL1977 PROTEIN"/>
    <property type="match status" value="1"/>
</dbReference>
<keyword evidence="5" id="KW-0479">Metal-binding</keyword>
<feature type="domain" description="Radical SAM core" evidence="9">
    <location>
        <begin position="186"/>
        <end position="404"/>
    </location>
</feature>
<dbReference type="Proteomes" id="UP000198324">
    <property type="component" value="Unassembled WGS sequence"/>
</dbReference>
<evidence type="ECO:0000256" key="2">
    <source>
        <dbReference type="ARBA" id="ARBA00022603"/>
    </source>
</evidence>
<dbReference type="InterPro" id="IPR007197">
    <property type="entry name" value="rSAM"/>
</dbReference>
<reference evidence="10 11" key="1">
    <citation type="submission" date="2017-06" db="EMBL/GenBank/DDBJ databases">
        <authorList>
            <person name="Kim H.J."/>
            <person name="Triplett B.A."/>
        </authorList>
    </citation>
    <scope>NUCLEOTIDE SEQUENCE [LARGE SCALE GENOMIC DNA]</scope>
    <source>
        <strain evidence="10 11">DSM 13116</strain>
    </source>
</reference>
<keyword evidence="3" id="KW-0808">Transferase</keyword>
<dbReference type="RefSeq" id="WP_179217038.1">
    <property type="nucleotide sequence ID" value="NZ_FZOC01000006.1"/>
</dbReference>
<accession>A0A239BXM2</accession>
<protein>
    <submittedName>
        <fullName evidence="10">Radical SAM superfamily enzyme YgiQ, UPF0313 family</fullName>
    </submittedName>
</protein>
<dbReference type="InterPro" id="IPR006158">
    <property type="entry name" value="Cobalamin-bd"/>
</dbReference>
<evidence type="ECO:0000313" key="11">
    <source>
        <dbReference type="Proteomes" id="UP000198324"/>
    </source>
</evidence>
<sequence length="621" mass="69912">MESDRKIRALLLSPIYDDPTELPPMGFLYLAGYLRQHPRIELYVPHCSLTPKNSRELLAEREYDVICTGGMLTFVDTFVRFLDDARVLQPQALRVLGGPIVSAFPGERLFSELDFHVGVVGEGEATLEDLLLAHADGRPFHQVPGLLCRGLDGRALVTEARAPINLKKCNILPDWSICDIEAYFRHIGCRVLHFLGSRGCPNRCHYCNSTIRGYRIRAVDQVVDEIRATHEQYRLEGLSFRDETFMANPKRIREFCRAYMDSGIGLPWGCGLRTNIADLETLRLMREAGCTEIQYGVESGSARVLKRMNKHVTPADNLRAIRETQAAGINRGVSVMFGYLEETKDDVRATIDLLMEANELPKYYSLTTPVPGTPLFDDCAARGLVDDPVAHARIMNKAIYLAFAPKLNMTGIEDAELFPFLREELARLYTAHFRRNHAWLLEFSFGMGQGGSLRAACSHCGKELAERVGHPKWSYQLFCPNCRNHTWVHLADVPEYAAHFDAVRGFLDRLDAQGGALVLRATKNDFVYGNMIKVDPFGRVMGRRPPVISETQYRFHLREWDRAAPPAQSAWALVMDMDPDRAYAVELAALGFAPERIMPVLPAPERAICYTAPRPAQAWAG</sequence>
<dbReference type="CDD" id="cd02068">
    <property type="entry name" value="radical_SAM_B12_BD"/>
    <property type="match status" value="1"/>
</dbReference>
<comment type="cofactor">
    <cofactor evidence="1">
        <name>[4Fe-4S] cluster</name>
        <dbReference type="ChEBI" id="CHEBI:49883"/>
    </cofactor>
</comment>
<organism evidence="10 11">
    <name type="scientific">Humidesulfovibrio mexicanus</name>
    <dbReference type="NCBI Taxonomy" id="147047"/>
    <lineage>
        <taxon>Bacteria</taxon>
        <taxon>Pseudomonadati</taxon>
        <taxon>Thermodesulfobacteriota</taxon>
        <taxon>Desulfovibrionia</taxon>
        <taxon>Desulfovibrionales</taxon>
        <taxon>Desulfovibrionaceae</taxon>
        <taxon>Humidesulfovibrio</taxon>
    </lineage>
</organism>
<keyword evidence="11" id="KW-1185">Reference proteome</keyword>
<keyword evidence="2" id="KW-0489">Methyltransferase</keyword>
<evidence type="ECO:0000256" key="1">
    <source>
        <dbReference type="ARBA" id="ARBA00001966"/>
    </source>
</evidence>
<dbReference type="Pfam" id="PF04055">
    <property type="entry name" value="Radical_SAM"/>
    <property type="match status" value="1"/>
</dbReference>
<proteinExistence type="predicted"/>
<keyword evidence="6" id="KW-0408">Iron</keyword>
<evidence type="ECO:0000256" key="4">
    <source>
        <dbReference type="ARBA" id="ARBA00022691"/>
    </source>
</evidence>
<dbReference type="GO" id="GO:0003824">
    <property type="term" value="F:catalytic activity"/>
    <property type="evidence" value="ECO:0007669"/>
    <property type="project" value="InterPro"/>
</dbReference>
<name>A0A239BXM2_9BACT</name>
<dbReference type="GO" id="GO:0031419">
    <property type="term" value="F:cobalamin binding"/>
    <property type="evidence" value="ECO:0007669"/>
    <property type="project" value="InterPro"/>
</dbReference>
<evidence type="ECO:0000259" key="9">
    <source>
        <dbReference type="PROSITE" id="PS51918"/>
    </source>
</evidence>
<dbReference type="Gene3D" id="3.40.50.280">
    <property type="entry name" value="Cobalamin-binding domain"/>
    <property type="match status" value="1"/>
</dbReference>
<keyword evidence="7" id="KW-0411">Iron-sulfur</keyword>
<dbReference type="InterPro" id="IPR023404">
    <property type="entry name" value="rSAM_horseshoe"/>
</dbReference>
<dbReference type="PANTHER" id="PTHR43409">
    <property type="entry name" value="ANAEROBIC MAGNESIUM-PROTOPORPHYRIN IX MONOMETHYL ESTER CYCLASE-RELATED"/>
    <property type="match status" value="1"/>
</dbReference>
<evidence type="ECO:0000256" key="7">
    <source>
        <dbReference type="ARBA" id="ARBA00023014"/>
    </source>
</evidence>
<dbReference type="EMBL" id="FZOC01000006">
    <property type="protein sequence ID" value="SNS11913.1"/>
    <property type="molecule type" value="Genomic_DNA"/>
</dbReference>
<dbReference type="CDD" id="cd01335">
    <property type="entry name" value="Radical_SAM"/>
    <property type="match status" value="1"/>
</dbReference>
<dbReference type="SUPFAM" id="SSF102114">
    <property type="entry name" value="Radical SAM enzymes"/>
    <property type="match status" value="1"/>
</dbReference>
<dbReference type="SFLD" id="SFLDG01123">
    <property type="entry name" value="methyltransferase_(Class_B)"/>
    <property type="match status" value="1"/>
</dbReference>
<dbReference type="SMART" id="SM00729">
    <property type="entry name" value="Elp3"/>
    <property type="match status" value="1"/>
</dbReference>
<dbReference type="SFLD" id="SFLDS00029">
    <property type="entry name" value="Radical_SAM"/>
    <property type="match status" value="1"/>
</dbReference>
<dbReference type="SFLD" id="SFLDG01082">
    <property type="entry name" value="B12-binding_domain_containing"/>
    <property type="match status" value="1"/>
</dbReference>
<evidence type="ECO:0000259" key="8">
    <source>
        <dbReference type="PROSITE" id="PS51332"/>
    </source>
</evidence>
<dbReference type="InterPro" id="IPR006638">
    <property type="entry name" value="Elp3/MiaA/NifB-like_rSAM"/>
</dbReference>
<feature type="domain" description="B12-binding" evidence="8">
    <location>
        <begin position="6"/>
        <end position="141"/>
    </location>
</feature>
<evidence type="ECO:0000256" key="5">
    <source>
        <dbReference type="ARBA" id="ARBA00022723"/>
    </source>
</evidence>
<dbReference type="Gene3D" id="3.80.30.20">
    <property type="entry name" value="tm_1862 like domain"/>
    <property type="match status" value="1"/>
</dbReference>
<dbReference type="InterPro" id="IPR051198">
    <property type="entry name" value="BchE-like"/>
</dbReference>
<evidence type="ECO:0000256" key="3">
    <source>
        <dbReference type="ARBA" id="ARBA00022679"/>
    </source>
</evidence>
<dbReference type="InterPro" id="IPR058240">
    <property type="entry name" value="rSAM_sf"/>
</dbReference>
<dbReference type="PROSITE" id="PS51332">
    <property type="entry name" value="B12_BINDING"/>
    <property type="match status" value="1"/>
</dbReference>
<dbReference type="Pfam" id="PF02310">
    <property type="entry name" value="B12-binding"/>
    <property type="match status" value="1"/>
</dbReference>
<keyword evidence="4" id="KW-0949">S-adenosyl-L-methionine</keyword>